<accession>A0ABS5D2E1</accession>
<comment type="caution">
    <text evidence="2">The sequence shown here is derived from an EMBL/GenBank/DDBJ whole genome shotgun (WGS) entry which is preliminary data.</text>
</comment>
<feature type="transmembrane region" description="Helical" evidence="1">
    <location>
        <begin position="50"/>
        <end position="69"/>
    </location>
</feature>
<evidence type="ECO:0000313" key="2">
    <source>
        <dbReference type="EMBL" id="MBQ0908187.1"/>
    </source>
</evidence>
<evidence type="ECO:0000313" key="3">
    <source>
        <dbReference type="Proteomes" id="UP000679008"/>
    </source>
</evidence>
<protein>
    <submittedName>
        <fullName evidence="2">Uncharacterized protein</fullName>
    </submittedName>
</protein>
<dbReference type="InterPro" id="IPR048136">
    <property type="entry name" value="STM3941-like"/>
</dbReference>
<name>A0ABS5D2E1_9FLAO</name>
<keyword evidence="1" id="KW-0472">Membrane</keyword>
<dbReference type="EMBL" id="JAGPXB010000003">
    <property type="protein sequence ID" value="MBQ0908187.1"/>
    <property type="molecule type" value="Genomic_DNA"/>
</dbReference>
<evidence type="ECO:0000256" key="1">
    <source>
        <dbReference type="SAM" id="Phobius"/>
    </source>
</evidence>
<feature type="transmembrane region" description="Helical" evidence="1">
    <location>
        <begin position="18"/>
        <end position="35"/>
    </location>
</feature>
<dbReference type="RefSeq" id="WP_210788663.1">
    <property type="nucleotide sequence ID" value="NZ_JAGPXB010000003.1"/>
</dbReference>
<proteinExistence type="predicted"/>
<keyword evidence="1" id="KW-0812">Transmembrane</keyword>
<sequence>MKNSTPIQIALSKTKMKFLLLGSILFILIGIWFVSNPPEGSSNWFKNETVMRILGGLAIVFFGGLAISISRKYNDKKPGLQIDQAGITDNSSAVSAGLIPWDDITAVEIAQVMNQQFLLIIVQNPEDYINQITNPIKKGAVKMNYKSYGTPITITSTALEIDFSELQKVILEQMQNYKAQ</sequence>
<organism evidence="2 3">
    <name type="scientific">Flavobacterium erciyesense</name>
    <dbReference type="NCBI Taxonomy" id="2825842"/>
    <lineage>
        <taxon>Bacteria</taxon>
        <taxon>Pseudomonadati</taxon>
        <taxon>Bacteroidota</taxon>
        <taxon>Flavobacteriia</taxon>
        <taxon>Flavobacteriales</taxon>
        <taxon>Flavobacteriaceae</taxon>
        <taxon>Flavobacterium</taxon>
    </lineage>
</organism>
<gene>
    <name evidence="2" type="ORF">KBJ98_05680</name>
</gene>
<dbReference type="NCBIfam" id="NF041635">
    <property type="entry name" value="STM3941_fam"/>
    <property type="match status" value="1"/>
</dbReference>
<keyword evidence="3" id="KW-1185">Reference proteome</keyword>
<dbReference type="Proteomes" id="UP000679008">
    <property type="component" value="Unassembled WGS sequence"/>
</dbReference>
<reference evidence="2 3" key="1">
    <citation type="submission" date="2021-04" db="EMBL/GenBank/DDBJ databases">
        <title>Description of novel Flavobacterium sp. F-328.</title>
        <authorList>
            <person name="Saticioglu I.B."/>
        </authorList>
    </citation>
    <scope>NUCLEOTIDE SEQUENCE [LARGE SCALE GENOMIC DNA]</scope>
    <source>
        <strain evidence="2 3">F-328</strain>
    </source>
</reference>
<keyword evidence="1" id="KW-1133">Transmembrane helix</keyword>